<evidence type="ECO:0000256" key="4">
    <source>
        <dbReference type="ARBA" id="ARBA00023274"/>
    </source>
</evidence>
<organism evidence="8 9">
    <name type="scientific">Candidatus Saganbacteria bacterium CG08_land_8_20_14_0_20_45_16</name>
    <dbReference type="NCBI Taxonomy" id="2014293"/>
    <lineage>
        <taxon>Bacteria</taxon>
        <taxon>Bacillati</taxon>
        <taxon>Saganbacteria</taxon>
    </lineage>
</organism>
<dbReference type="Gene3D" id="2.30.30.790">
    <property type="match status" value="1"/>
</dbReference>
<dbReference type="Pfam" id="PF01245">
    <property type="entry name" value="Ribosomal_L19"/>
    <property type="match status" value="1"/>
</dbReference>
<evidence type="ECO:0000313" key="8">
    <source>
        <dbReference type="EMBL" id="PIS30222.1"/>
    </source>
</evidence>
<dbReference type="PRINTS" id="PR00061">
    <property type="entry name" value="RIBOSOMALL19"/>
</dbReference>
<evidence type="ECO:0000313" key="9">
    <source>
        <dbReference type="Proteomes" id="UP000231343"/>
    </source>
</evidence>
<accession>A0A2H0XZD2</accession>
<reference evidence="8 9" key="1">
    <citation type="submission" date="2017-09" db="EMBL/GenBank/DDBJ databases">
        <title>Depth-based differentiation of microbial function through sediment-hosted aquifers and enrichment of novel symbionts in the deep terrestrial subsurface.</title>
        <authorList>
            <person name="Probst A.J."/>
            <person name="Ladd B."/>
            <person name="Jarett J.K."/>
            <person name="Geller-Mcgrath D.E."/>
            <person name="Sieber C.M."/>
            <person name="Emerson J.B."/>
            <person name="Anantharaman K."/>
            <person name="Thomas B.C."/>
            <person name="Malmstrom R."/>
            <person name="Stieglmeier M."/>
            <person name="Klingl A."/>
            <person name="Woyke T."/>
            <person name="Ryan C.M."/>
            <person name="Banfield J.F."/>
        </authorList>
    </citation>
    <scope>NUCLEOTIDE SEQUENCE [LARGE SCALE GENOMIC DNA]</scope>
    <source>
        <strain evidence="8">CG08_land_8_20_14_0_20_45_16</strain>
    </source>
</reference>
<dbReference type="InterPro" id="IPR038657">
    <property type="entry name" value="Ribosomal_bL19_sf"/>
</dbReference>
<keyword evidence="3 6" id="KW-0689">Ribosomal protein</keyword>
<evidence type="ECO:0000256" key="6">
    <source>
        <dbReference type="HAMAP-Rule" id="MF_00402"/>
    </source>
</evidence>
<dbReference type="PANTHER" id="PTHR15680">
    <property type="entry name" value="RIBOSOMAL PROTEIN L19"/>
    <property type="match status" value="1"/>
</dbReference>
<dbReference type="GO" id="GO:0022625">
    <property type="term" value="C:cytosolic large ribosomal subunit"/>
    <property type="evidence" value="ECO:0007669"/>
    <property type="project" value="TreeGrafter"/>
</dbReference>
<evidence type="ECO:0000256" key="3">
    <source>
        <dbReference type="ARBA" id="ARBA00022980"/>
    </source>
</evidence>
<dbReference type="Proteomes" id="UP000231343">
    <property type="component" value="Unassembled WGS sequence"/>
</dbReference>
<dbReference type="EMBL" id="PEYM01000059">
    <property type="protein sequence ID" value="PIS30222.1"/>
    <property type="molecule type" value="Genomic_DNA"/>
</dbReference>
<dbReference type="PANTHER" id="PTHR15680:SF9">
    <property type="entry name" value="LARGE RIBOSOMAL SUBUNIT PROTEIN BL19M"/>
    <property type="match status" value="1"/>
</dbReference>
<comment type="function">
    <text evidence="1 6 7">This protein is located at the 30S-50S ribosomal subunit interface and may play a role in the structure and function of the aminoacyl-tRNA binding site.</text>
</comment>
<evidence type="ECO:0000256" key="5">
    <source>
        <dbReference type="ARBA" id="ARBA00035171"/>
    </source>
</evidence>
<evidence type="ECO:0000256" key="2">
    <source>
        <dbReference type="ARBA" id="ARBA00005781"/>
    </source>
</evidence>
<dbReference type="GO" id="GO:0003735">
    <property type="term" value="F:structural constituent of ribosome"/>
    <property type="evidence" value="ECO:0007669"/>
    <property type="project" value="InterPro"/>
</dbReference>
<dbReference type="InterPro" id="IPR008991">
    <property type="entry name" value="Translation_prot_SH3-like_sf"/>
</dbReference>
<gene>
    <name evidence="6 8" type="primary">rplS</name>
    <name evidence="8" type="ORF">COT42_03335</name>
</gene>
<name>A0A2H0XZD2_UNCSA</name>
<dbReference type="InterPro" id="IPR001857">
    <property type="entry name" value="Ribosomal_bL19"/>
</dbReference>
<keyword evidence="4 6" id="KW-0687">Ribonucleoprotein</keyword>
<protein>
    <recommendedName>
        <fullName evidence="5 6">Large ribosomal subunit protein bL19</fullName>
    </recommendedName>
</protein>
<sequence length="127" mass="14094">MSKIINEIESKQIKKDITEFKVGDTVKVFSKIVEGGKERLQGFEGIVIKRQGPGAREAFVVRKIVQGIGVEKLYLLHSPRVDSIQVLKKGRVRRAKLHYLRGRVGSRATKVAEEKVVATEGALPGTN</sequence>
<dbReference type="AlphaFoldDB" id="A0A2H0XZD2"/>
<proteinExistence type="inferred from homology"/>
<dbReference type="SUPFAM" id="SSF50104">
    <property type="entry name" value="Translation proteins SH3-like domain"/>
    <property type="match status" value="1"/>
</dbReference>
<evidence type="ECO:0000256" key="1">
    <source>
        <dbReference type="ARBA" id="ARBA00002349"/>
    </source>
</evidence>
<dbReference type="GO" id="GO:0006412">
    <property type="term" value="P:translation"/>
    <property type="evidence" value="ECO:0007669"/>
    <property type="project" value="UniProtKB-UniRule"/>
</dbReference>
<dbReference type="HAMAP" id="MF_00402">
    <property type="entry name" value="Ribosomal_bL19"/>
    <property type="match status" value="1"/>
</dbReference>
<comment type="similarity">
    <text evidence="2 6 7">Belongs to the bacterial ribosomal protein bL19 family.</text>
</comment>
<evidence type="ECO:0000256" key="7">
    <source>
        <dbReference type="RuleBase" id="RU000559"/>
    </source>
</evidence>
<comment type="caution">
    <text evidence="8">The sequence shown here is derived from an EMBL/GenBank/DDBJ whole genome shotgun (WGS) entry which is preliminary data.</text>
</comment>
<dbReference type="NCBIfam" id="TIGR01024">
    <property type="entry name" value="rplS_bact"/>
    <property type="match status" value="1"/>
</dbReference>
<dbReference type="PIRSF" id="PIRSF002191">
    <property type="entry name" value="Ribosomal_L19"/>
    <property type="match status" value="1"/>
</dbReference>